<sequence>MNEFRRVGVVQTGRGKSRIVTEPPELAQLEAEEMNAEVFWVVGSNALTAAVAGPRFGFTRAAKNTQDEHSACHPTQRRLLGEYDRFFSDMTLSEIMGGAMVDVNAYTGKVDAAFNHTFGPGGSNNSARQISCVHHDTPTIPASVYIFIASASPYYYGYHCSC</sequence>
<organism evidence="1 2">
    <name type="scientific">Tropilaelaps mercedesae</name>
    <dbReference type="NCBI Taxonomy" id="418985"/>
    <lineage>
        <taxon>Eukaryota</taxon>
        <taxon>Metazoa</taxon>
        <taxon>Ecdysozoa</taxon>
        <taxon>Arthropoda</taxon>
        <taxon>Chelicerata</taxon>
        <taxon>Arachnida</taxon>
        <taxon>Acari</taxon>
        <taxon>Parasitiformes</taxon>
        <taxon>Mesostigmata</taxon>
        <taxon>Gamasina</taxon>
        <taxon>Dermanyssoidea</taxon>
        <taxon>Laelapidae</taxon>
        <taxon>Tropilaelaps</taxon>
    </lineage>
</organism>
<evidence type="ECO:0000313" key="2">
    <source>
        <dbReference type="Proteomes" id="UP000192247"/>
    </source>
</evidence>
<proteinExistence type="predicted"/>
<protein>
    <submittedName>
        <fullName evidence="1">Uncharacterized protein</fullName>
    </submittedName>
</protein>
<dbReference type="EMBL" id="MNPL01007917">
    <property type="protein sequence ID" value="OQR74476.1"/>
    <property type="molecule type" value="Genomic_DNA"/>
</dbReference>
<name>A0A1V9XLW6_9ACAR</name>
<dbReference type="Proteomes" id="UP000192247">
    <property type="component" value="Unassembled WGS sequence"/>
</dbReference>
<accession>A0A1V9XLW6</accession>
<dbReference type="InParanoid" id="A0A1V9XLW6"/>
<dbReference type="AlphaFoldDB" id="A0A1V9XLW6"/>
<keyword evidence="2" id="KW-1185">Reference proteome</keyword>
<reference evidence="1 2" key="1">
    <citation type="journal article" date="2017" name="Gigascience">
        <title>Draft genome of the honey bee ectoparasitic mite, Tropilaelaps mercedesae, is shaped by the parasitic life history.</title>
        <authorList>
            <person name="Dong X."/>
            <person name="Armstrong S.D."/>
            <person name="Xia D."/>
            <person name="Makepeace B.L."/>
            <person name="Darby A.C."/>
            <person name="Kadowaki T."/>
        </authorList>
    </citation>
    <scope>NUCLEOTIDE SEQUENCE [LARGE SCALE GENOMIC DNA]</scope>
    <source>
        <strain evidence="1">Wuxi-XJTLU</strain>
    </source>
</reference>
<evidence type="ECO:0000313" key="1">
    <source>
        <dbReference type="EMBL" id="OQR74476.1"/>
    </source>
</evidence>
<gene>
    <name evidence="1" type="ORF">BIW11_09041</name>
</gene>
<comment type="caution">
    <text evidence="1">The sequence shown here is derived from an EMBL/GenBank/DDBJ whole genome shotgun (WGS) entry which is preliminary data.</text>
</comment>